<dbReference type="AlphaFoldDB" id="A0A6J4NB51"/>
<dbReference type="SUPFAM" id="SSF103473">
    <property type="entry name" value="MFS general substrate transporter"/>
    <property type="match status" value="1"/>
</dbReference>
<dbReference type="GO" id="GO:0022857">
    <property type="term" value="F:transmembrane transporter activity"/>
    <property type="evidence" value="ECO:0007669"/>
    <property type="project" value="InterPro"/>
</dbReference>
<organism evidence="7">
    <name type="scientific">uncultured Nocardioidaceae bacterium</name>
    <dbReference type="NCBI Taxonomy" id="253824"/>
    <lineage>
        <taxon>Bacteria</taxon>
        <taxon>Bacillati</taxon>
        <taxon>Actinomycetota</taxon>
        <taxon>Actinomycetes</taxon>
        <taxon>Propionibacteriales</taxon>
        <taxon>Nocardioidaceae</taxon>
        <taxon>environmental samples</taxon>
    </lineage>
</organism>
<proteinExistence type="predicted"/>
<gene>
    <name evidence="7" type="ORF">AVDCRST_MAG21-1832</name>
</gene>
<sequence length="399" mass="42046">MLELNAFNAGGDAALAVSLAGTLFFTIPSEEARGQVALFLGVTMLPFAIVAPLVGPFLDRFRRGRRWAIGTTFAVRAFGCWALAGAVASNSPWLFPTALTCLVASKAYGVTRAATVPRLLPPRLSLVKANSRISIASIAGATIAGPLATGGSLIGPEWSLRFAALVYAGGVVMAILLPPRVDSSEGEEHVAILDVTNARPRAFGVTPIVVTALRCNAGLRVLSGFLTMFMAFLLRQRPFEGWESRPTLLLGLVIGSVGVGSTVGTALGSMLRDRKPESIVLVVLVADAAAAVYAALFFGLTSAMVLGLVAGLSQQLGKLSLDALIQREVPESVRTSVFARSETLLQLSWVIGGFVGVVMPLNARLGLFTIAALMLGWLVFVFRGLAVGRRAARRRTRTA</sequence>
<evidence type="ECO:0000256" key="6">
    <source>
        <dbReference type="SAM" id="Phobius"/>
    </source>
</evidence>
<dbReference type="Pfam" id="PF07690">
    <property type="entry name" value="MFS_1"/>
    <property type="match status" value="1"/>
</dbReference>
<feature type="transmembrane region" description="Helical" evidence="6">
    <location>
        <begin position="247"/>
        <end position="267"/>
    </location>
</feature>
<keyword evidence="5 6" id="KW-0472">Membrane</keyword>
<dbReference type="Gene3D" id="1.20.1250.20">
    <property type="entry name" value="MFS general substrate transporter like domains"/>
    <property type="match status" value="1"/>
</dbReference>
<evidence type="ECO:0000256" key="1">
    <source>
        <dbReference type="ARBA" id="ARBA00004651"/>
    </source>
</evidence>
<evidence type="ECO:0000256" key="5">
    <source>
        <dbReference type="ARBA" id="ARBA00023136"/>
    </source>
</evidence>
<accession>A0A6J4NB51</accession>
<keyword evidence="3 6" id="KW-0812">Transmembrane</keyword>
<comment type="subcellular location">
    <subcellularLocation>
        <location evidence="1">Cell membrane</location>
        <topology evidence="1">Multi-pass membrane protein</topology>
    </subcellularLocation>
</comment>
<feature type="transmembrane region" description="Helical" evidence="6">
    <location>
        <begin position="365"/>
        <end position="386"/>
    </location>
</feature>
<dbReference type="PANTHER" id="PTHR23513:SF18">
    <property type="entry name" value="INTEGRAL MEMBRANE PROTEIN"/>
    <property type="match status" value="1"/>
</dbReference>
<evidence type="ECO:0000256" key="4">
    <source>
        <dbReference type="ARBA" id="ARBA00022989"/>
    </source>
</evidence>
<feature type="transmembrane region" description="Helical" evidence="6">
    <location>
        <begin position="132"/>
        <end position="154"/>
    </location>
</feature>
<keyword evidence="4 6" id="KW-1133">Transmembrane helix</keyword>
<dbReference type="PANTHER" id="PTHR23513">
    <property type="entry name" value="INTEGRAL MEMBRANE EFFLUX PROTEIN-RELATED"/>
    <property type="match status" value="1"/>
</dbReference>
<feature type="transmembrane region" description="Helical" evidence="6">
    <location>
        <begin position="279"/>
        <end position="298"/>
    </location>
</feature>
<dbReference type="InterPro" id="IPR036259">
    <property type="entry name" value="MFS_trans_sf"/>
</dbReference>
<reference evidence="7" key="1">
    <citation type="submission" date="2020-02" db="EMBL/GenBank/DDBJ databases">
        <authorList>
            <person name="Meier V. D."/>
        </authorList>
    </citation>
    <scope>NUCLEOTIDE SEQUENCE</scope>
    <source>
        <strain evidence="7">AVDCRST_MAG21</strain>
    </source>
</reference>
<protein>
    <submittedName>
        <fullName evidence="7">Integral membrane protein</fullName>
    </submittedName>
</protein>
<name>A0A6J4NB51_9ACTN</name>
<dbReference type="GO" id="GO:0005886">
    <property type="term" value="C:plasma membrane"/>
    <property type="evidence" value="ECO:0007669"/>
    <property type="project" value="UniProtKB-SubCell"/>
</dbReference>
<dbReference type="EMBL" id="CADCUL010000156">
    <property type="protein sequence ID" value="CAA9382886.1"/>
    <property type="molecule type" value="Genomic_DNA"/>
</dbReference>
<dbReference type="InterPro" id="IPR011701">
    <property type="entry name" value="MFS"/>
</dbReference>
<keyword evidence="2" id="KW-1003">Cell membrane</keyword>
<feature type="transmembrane region" description="Helical" evidence="6">
    <location>
        <begin position="217"/>
        <end position="235"/>
    </location>
</feature>
<evidence type="ECO:0000256" key="3">
    <source>
        <dbReference type="ARBA" id="ARBA00022692"/>
    </source>
</evidence>
<evidence type="ECO:0000256" key="2">
    <source>
        <dbReference type="ARBA" id="ARBA00022475"/>
    </source>
</evidence>
<evidence type="ECO:0000313" key="7">
    <source>
        <dbReference type="EMBL" id="CAA9382886.1"/>
    </source>
</evidence>
<feature type="transmembrane region" description="Helical" evidence="6">
    <location>
        <begin position="36"/>
        <end position="55"/>
    </location>
</feature>
<feature type="transmembrane region" description="Helical" evidence="6">
    <location>
        <begin position="160"/>
        <end position="177"/>
    </location>
</feature>